<dbReference type="eggNOG" id="COG0507">
    <property type="taxonomic scope" value="Bacteria"/>
</dbReference>
<reference evidence="5 6" key="1">
    <citation type="journal article" date="2011" name="J. Bacteriol.">
        <title>Complete genome sequence of Paenibacillus polymyxa SC2, a strain of plant growth-promoting Rhizobacterium with broad-spectrum antimicrobial activity.</title>
        <authorList>
            <person name="Ma M."/>
            <person name="Wang C."/>
            <person name="Ding Y."/>
            <person name="Li L."/>
            <person name="Shen D."/>
            <person name="Jiang X."/>
            <person name="Guan D."/>
            <person name="Cao F."/>
            <person name="Chen H."/>
            <person name="Feng R."/>
            <person name="Wang X."/>
            <person name="Ge Y."/>
            <person name="Yao L."/>
            <person name="Bing X."/>
            <person name="Yang X."/>
            <person name="Li J."/>
            <person name="Du B."/>
        </authorList>
    </citation>
    <scope>NUCLEOTIDE SEQUENCE [LARGE SCALE GENOMIC DNA]</scope>
    <source>
        <strain evidence="5 6">SC2</strain>
        <plasmid evidence="6">pSC2</plasmid>
    </source>
</reference>
<evidence type="ECO:0000256" key="2">
    <source>
        <dbReference type="ARBA" id="ARBA00022840"/>
    </source>
</evidence>
<dbReference type="CDD" id="cd18809">
    <property type="entry name" value="SF1_C_RecD"/>
    <property type="match status" value="1"/>
</dbReference>
<gene>
    <name evidence="5" type="ORF">PPSC2_27050</name>
</gene>
<dbReference type="CDD" id="cd17933">
    <property type="entry name" value="DEXSc_RecD-like"/>
    <property type="match status" value="1"/>
</dbReference>
<evidence type="ECO:0000259" key="3">
    <source>
        <dbReference type="Pfam" id="PF13538"/>
    </source>
</evidence>
<dbReference type="KEGG" id="ppm:PPSC2_27050"/>
<dbReference type="GO" id="GO:0003678">
    <property type="term" value="F:DNA helicase activity"/>
    <property type="evidence" value="ECO:0007669"/>
    <property type="project" value="UniProtKB-ARBA"/>
</dbReference>
<feature type="domain" description="ATP-dependent RecD2 DNA helicase-like helix-hairpin-helix" evidence="4">
    <location>
        <begin position="155"/>
        <end position="242"/>
    </location>
</feature>
<dbReference type="Pfam" id="PF13538">
    <property type="entry name" value="UvrD_C_2"/>
    <property type="match status" value="1"/>
</dbReference>
<keyword evidence="2" id="KW-0067">ATP-binding</keyword>
<dbReference type="GO" id="GO:0005524">
    <property type="term" value="F:ATP binding"/>
    <property type="evidence" value="ECO:0007669"/>
    <property type="project" value="UniProtKB-KW"/>
</dbReference>
<dbReference type="Gene3D" id="2.30.30.940">
    <property type="match status" value="1"/>
</dbReference>
<evidence type="ECO:0008006" key="7">
    <source>
        <dbReference type="Google" id="ProtNLM"/>
    </source>
</evidence>
<dbReference type="InterPro" id="IPR027785">
    <property type="entry name" value="UvrD-like_helicase_C"/>
</dbReference>
<evidence type="ECO:0000313" key="5">
    <source>
        <dbReference type="EMBL" id="ADO59619.2"/>
    </source>
</evidence>
<organism evidence="5 6">
    <name type="scientific">Paenibacillus polymyxa (strain SC2)</name>
    <name type="common">Bacillus polymyxa</name>
    <dbReference type="NCBI Taxonomy" id="886882"/>
    <lineage>
        <taxon>Bacteria</taxon>
        <taxon>Bacillati</taxon>
        <taxon>Bacillota</taxon>
        <taxon>Bacilli</taxon>
        <taxon>Bacillales</taxon>
        <taxon>Paenibacillaceae</taxon>
        <taxon>Paenibacillus</taxon>
    </lineage>
</organism>
<dbReference type="HOGENOM" id="CLU_007524_0_3_9"/>
<dbReference type="Proteomes" id="UP000006868">
    <property type="component" value="Plasmid pSC2"/>
</dbReference>
<dbReference type="InterPro" id="IPR027417">
    <property type="entry name" value="P-loop_NTPase"/>
</dbReference>
<dbReference type="PATRIC" id="fig|886882.15.peg.5720"/>
<accession>E3EL57</accession>
<geneLocation type="plasmid" evidence="5 6">
    <name>pSC2</name>
</geneLocation>
<keyword evidence="1" id="KW-0547">Nucleotide-binding</keyword>
<dbReference type="Pfam" id="PF13604">
    <property type="entry name" value="AAA_30"/>
    <property type="match status" value="1"/>
</dbReference>
<evidence type="ECO:0000313" key="6">
    <source>
        <dbReference type="Proteomes" id="UP000006868"/>
    </source>
</evidence>
<sequence length="830" mass="95158">MNNQPDWLESLAVNEEVNCKVVVLYRKFHSEETGFSVYVCEDENGDVFTLSGTFAIELMDEQTYFIKGTVAIYRKEKQVTIKSARLERPTSRKGIISFLKTLKGLNTRSEQLYDLYGEEIVEILINDPMRIAKEVSGIGKKSVESWSAQLQLLEEDYHVLSELLAWGISMRQAKKLLERFHGQIIALIERNPYMLMNEVKGFGFLRCDEIARQVGYDPKGEERIQQGLLYVLKEAMNEGHCFLPREMLLKRAKDCLDFKLTVIEMKQLVDRNRGVVEVPYSFGEKTYLIPYSTLYNHWNHYQRESSARGREKYRYRVISLDIVEIEQQLLTLQSNMKIVMEKDSVYLIYLHQAELKVADKIIRLMLENQNTFEGVQDDVERYLETNELTLEDMQKKAVEEFVSKTGGMYILNGSAGCGKTFTLKVILALMEQQYKKRKKPFRVKIFAPTGKASKVAKKATGRECTTVHRGLAYVRGVGFQYNEDNPLEADCVVIDESSMLDILLTSSLFEAIPAGCKVIFMGDTKQLPSVGAGNVLYDLIECGMIPVITLNVVKRQADHSGIIRNANKIINAEMISSCQDTEDAYVIWKHKVDDVHDTLIRSIERLMSGAKYSFEDIQILCPQRIGEIGTYVVNWMIQQAFNADPIGEKVLNRYIKKKLSSSKDPVDIPLYFQAGDKVIHIANNYSMPWYQKDPSGNLVEDSSLMGITNGECGVIEEIRKEKVMNVNQTMMIVRYEDGYVQYTDNFEELDHAYALTVHKSQGSQWPAVIMPVMMENYNMLDNSIFYTGYTRSVDFNCVIGQPEAIAHAIRTFKNRRRFTSLKERFLAEAS</sequence>
<proteinExistence type="predicted"/>
<dbReference type="PANTHER" id="PTHR43788">
    <property type="entry name" value="DNA2/NAM7 HELICASE FAMILY MEMBER"/>
    <property type="match status" value="1"/>
</dbReference>
<name>E3EL57_PAEPS</name>
<dbReference type="EMBL" id="CP002214">
    <property type="protein sequence ID" value="ADO59619.2"/>
    <property type="molecule type" value="Genomic_DNA"/>
</dbReference>
<dbReference type="Pfam" id="PF14490">
    <property type="entry name" value="HHH_RecD2"/>
    <property type="match status" value="1"/>
</dbReference>
<protein>
    <recommendedName>
        <fullName evidence="7">ATP-dependent RecD-like DNA helicase</fullName>
    </recommendedName>
</protein>
<dbReference type="InterPro" id="IPR029493">
    <property type="entry name" value="RecD2-like_HHH"/>
</dbReference>
<feature type="domain" description="UvrD-like helicase C-terminal" evidence="3">
    <location>
        <begin position="751"/>
        <end position="792"/>
    </location>
</feature>
<dbReference type="AlphaFoldDB" id="E3EL57"/>
<dbReference type="PANTHER" id="PTHR43788:SF6">
    <property type="entry name" value="DNA HELICASE B"/>
    <property type="match status" value="1"/>
</dbReference>
<evidence type="ECO:0000256" key="1">
    <source>
        <dbReference type="ARBA" id="ARBA00022741"/>
    </source>
</evidence>
<dbReference type="Gene3D" id="1.10.10.2220">
    <property type="match status" value="1"/>
</dbReference>
<dbReference type="InterPro" id="IPR050534">
    <property type="entry name" value="Coronavir_polyprotein_1ab"/>
</dbReference>
<dbReference type="SUPFAM" id="SSF52540">
    <property type="entry name" value="P-loop containing nucleoside triphosphate hydrolases"/>
    <property type="match status" value="1"/>
</dbReference>
<evidence type="ECO:0000259" key="4">
    <source>
        <dbReference type="Pfam" id="PF14490"/>
    </source>
</evidence>
<keyword evidence="5" id="KW-0614">Plasmid</keyword>
<dbReference type="Gene3D" id="3.40.50.300">
    <property type="entry name" value="P-loop containing nucleotide triphosphate hydrolases"/>
    <property type="match status" value="2"/>
</dbReference>